<dbReference type="Proteomes" id="UP001597374">
    <property type="component" value="Unassembled WGS sequence"/>
</dbReference>
<evidence type="ECO:0000313" key="3">
    <source>
        <dbReference type="Proteomes" id="UP001597374"/>
    </source>
</evidence>
<evidence type="ECO:0000313" key="2">
    <source>
        <dbReference type="EMBL" id="MFD2247986.1"/>
    </source>
</evidence>
<dbReference type="GO" id="GO:0016829">
    <property type="term" value="F:lyase activity"/>
    <property type="evidence" value="ECO:0007669"/>
    <property type="project" value="UniProtKB-KW"/>
</dbReference>
<protein>
    <submittedName>
        <fullName evidence="2">Polysaccharide lyase</fullName>
    </submittedName>
</protein>
<accession>A0ABW5CZY8</accession>
<dbReference type="RefSeq" id="WP_250431293.1">
    <property type="nucleotide sequence ID" value="NZ_JALPRR010000003.1"/>
</dbReference>
<feature type="chain" id="PRO_5046087345" evidence="1">
    <location>
        <begin position="21"/>
        <end position="285"/>
    </location>
</feature>
<feature type="signal peptide" evidence="1">
    <location>
        <begin position="1"/>
        <end position="20"/>
    </location>
</feature>
<dbReference type="Gene3D" id="2.60.120.200">
    <property type="match status" value="1"/>
</dbReference>
<name>A0ABW5CZY8_9BACT</name>
<dbReference type="InterPro" id="IPR025975">
    <property type="entry name" value="Polysacc_lyase"/>
</dbReference>
<proteinExistence type="predicted"/>
<dbReference type="SUPFAM" id="SSF49899">
    <property type="entry name" value="Concanavalin A-like lectins/glucanases"/>
    <property type="match status" value="1"/>
</dbReference>
<comment type="caution">
    <text evidence="2">The sequence shown here is derived from an EMBL/GenBank/DDBJ whole genome shotgun (WGS) entry which is preliminary data.</text>
</comment>
<keyword evidence="1" id="KW-0732">Signal</keyword>
<sequence length="285" mass="32760">MKYRLLIIPILLLLSFTNNQEELKMAFAFDDINAASNSNIESSNIIFCEDFENDFVWYGLHKQFGTKYAFRVVRRPVLDGARSGRFELHDSDPITSGGTRAEVLFPEQSNLHRWYGFAVYFPSVDYACDSYTEIISQWHQGRGKSPSIALEIKNDQYRLVIPSKASGTGAIERIELGFITKDKWNQFAFHIKHSSGSDGLLEIYLDGEKILSRSGSNMYSLSSASAPRWKIGIYKWKWNGSKTTDTKKRVLYFDNVRIGNEKTKISEISFWHTPSPKFKTRFSEI</sequence>
<dbReference type="EMBL" id="JBHUIM010000002">
    <property type="protein sequence ID" value="MFD2247986.1"/>
    <property type="molecule type" value="Genomic_DNA"/>
</dbReference>
<keyword evidence="3" id="KW-1185">Reference proteome</keyword>
<dbReference type="InterPro" id="IPR013320">
    <property type="entry name" value="ConA-like_dom_sf"/>
</dbReference>
<organism evidence="2 3">
    <name type="scientific">Pontibacter ruber</name>
    <dbReference type="NCBI Taxonomy" id="1343895"/>
    <lineage>
        <taxon>Bacteria</taxon>
        <taxon>Pseudomonadati</taxon>
        <taxon>Bacteroidota</taxon>
        <taxon>Cytophagia</taxon>
        <taxon>Cytophagales</taxon>
        <taxon>Hymenobacteraceae</taxon>
        <taxon>Pontibacter</taxon>
    </lineage>
</organism>
<keyword evidence="2" id="KW-0456">Lyase</keyword>
<evidence type="ECO:0000256" key="1">
    <source>
        <dbReference type="SAM" id="SignalP"/>
    </source>
</evidence>
<dbReference type="Pfam" id="PF14099">
    <property type="entry name" value="Polysacc_lyase"/>
    <property type="match status" value="1"/>
</dbReference>
<gene>
    <name evidence="2" type="ORF">ACFSKP_17085</name>
</gene>
<reference evidence="3" key="1">
    <citation type="journal article" date="2019" name="Int. J. Syst. Evol. Microbiol.">
        <title>The Global Catalogue of Microorganisms (GCM) 10K type strain sequencing project: providing services to taxonomists for standard genome sequencing and annotation.</title>
        <authorList>
            <consortium name="The Broad Institute Genomics Platform"/>
            <consortium name="The Broad Institute Genome Sequencing Center for Infectious Disease"/>
            <person name="Wu L."/>
            <person name="Ma J."/>
        </authorList>
    </citation>
    <scope>NUCLEOTIDE SEQUENCE [LARGE SCALE GENOMIC DNA]</scope>
    <source>
        <strain evidence="3">CGMCC 4.1782</strain>
    </source>
</reference>